<feature type="region of interest" description="Disordered" evidence="1">
    <location>
        <begin position="1"/>
        <end position="44"/>
    </location>
</feature>
<feature type="compositionally biased region" description="Polar residues" evidence="1">
    <location>
        <begin position="1"/>
        <end position="11"/>
    </location>
</feature>
<dbReference type="InterPro" id="IPR018626">
    <property type="entry name" value="LCHN/Anr2"/>
</dbReference>
<evidence type="ECO:0000313" key="3">
    <source>
        <dbReference type="EMBL" id="CAL4062524.1"/>
    </source>
</evidence>
<protein>
    <recommendedName>
        <fullName evidence="2">UDENN domain-containing protein</fullName>
    </recommendedName>
</protein>
<dbReference type="PANTHER" id="PTHR28153">
    <property type="entry name" value="PROTEIN, PUTATIVE-RELATED"/>
    <property type="match status" value="1"/>
</dbReference>
<dbReference type="InterPro" id="IPR053056">
    <property type="entry name" value="Lipid_Metab_Assoc_Protein"/>
</dbReference>
<reference evidence="3 4" key="1">
    <citation type="submission" date="2024-05" db="EMBL/GenBank/DDBJ databases">
        <authorList>
            <person name="Wallberg A."/>
        </authorList>
    </citation>
    <scope>NUCLEOTIDE SEQUENCE [LARGE SCALE GENOMIC DNA]</scope>
</reference>
<dbReference type="Pfam" id="PF09804">
    <property type="entry name" value="DENND11"/>
    <property type="match status" value="1"/>
</dbReference>
<feature type="domain" description="UDENN" evidence="2">
    <location>
        <begin position="79"/>
        <end position="441"/>
    </location>
</feature>
<sequence length="441" mass="49669">MAASNEQTPLLSSEGVPDNGQVEPQDPDEDVSDCSVEATREDAKDTQISYCNDAEVAPDTSSAESCTLQSDKCANKKILGIFVVAFDTKEGNILEWSSPTNLPLEDVEFRALISGAHTITSDFIYFKQNEFYGCASYEKMCVLSEMERGARMKSVGVIVQRHENLAYHLNFLAAQVRQMLTNPGDYKDLQEYYLKNKGEIVTPAQSPLQKNYSYSTIATSNFAQEKSGTQCLLSFFQFFGSQVIQLWRAVLLRRRILFFSPPPIGPVCMRVYCLSLLGSHTTPGLPKHLIKPLFYVNIVDADSLEDEFSYVACTTEKIFEEKLNLWDIYIDNQNVRVPQSLKHQLSISSQDKKRLAALQNLIEDPTTSKADYVEFFKQINNCIFAKLYEVGQSDNPILNHSAILDMGLNPRQDKTFLIDLAKTHGFDVTIESDRNCCCCFS</sequence>
<dbReference type="GO" id="GO:0005811">
    <property type="term" value="C:lipid droplet"/>
    <property type="evidence" value="ECO:0007669"/>
    <property type="project" value="TreeGrafter"/>
</dbReference>
<organism evidence="3 4">
    <name type="scientific">Meganyctiphanes norvegica</name>
    <name type="common">Northern krill</name>
    <name type="synonym">Thysanopoda norvegica</name>
    <dbReference type="NCBI Taxonomy" id="48144"/>
    <lineage>
        <taxon>Eukaryota</taxon>
        <taxon>Metazoa</taxon>
        <taxon>Ecdysozoa</taxon>
        <taxon>Arthropoda</taxon>
        <taxon>Crustacea</taxon>
        <taxon>Multicrustacea</taxon>
        <taxon>Malacostraca</taxon>
        <taxon>Eumalacostraca</taxon>
        <taxon>Eucarida</taxon>
        <taxon>Euphausiacea</taxon>
        <taxon>Euphausiidae</taxon>
        <taxon>Meganyctiphanes</taxon>
    </lineage>
</organism>
<accession>A0AAV2PNQ0</accession>
<evidence type="ECO:0000256" key="1">
    <source>
        <dbReference type="SAM" id="MobiDB-lite"/>
    </source>
</evidence>
<comment type="caution">
    <text evidence="3">The sequence shown here is derived from an EMBL/GenBank/DDBJ whole genome shotgun (WGS) entry which is preliminary data.</text>
</comment>
<dbReference type="InterPro" id="IPR037516">
    <property type="entry name" value="Tripartite_DENN"/>
</dbReference>
<dbReference type="Proteomes" id="UP001497623">
    <property type="component" value="Unassembled WGS sequence"/>
</dbReference>
<keyword evidence="4" id="KW-1185">Reference proteome</keyword>
<dbReference type="PROSITE" id="PS50211">
    <property type="entry name" value="DENN"/>
    <property type="match status" value="1"/>
</dbReference>
<proteinExistence type="predicted"/>
<name>A0AAV2PNQ0_MEGNR</name>
<evidence type="ECO:0000259" key="2">
    <source>
        <dbReference type="PROSITE" id="PS50211"/>
    </source>
</evidence>
<dbReference type="AlphaFoldDB" id="A0AAV2PNQ0"/>
<dbReference type="EMBL" id="CAXKWB010000857">
    <property type="protein sequence ID" value="CAL4062524.1"/>
    <property type="molecule type" value="Genomic_DNA"/>
</dbReference>
<gene>
    <name evidence="3" type="ORF">MNOR_LOCUS2712</name>
</gene>
<dbReference type="PANTHER" id="PTHR28153:SF1">
    <property type="entry name" value="DUF4484 DOMAIN-CONTAINING PROTEIN"/>
    <property type="match status" value="1"/>
</dbReference>
<evidence type="ECO:0000313" key="4">
    <source>
        <dbReference type="Proteomes" id="UP001497623"/>
    </source>
</evidence>